<keyword evidence="2" id="KW-1185">Reference proteome</keyword>
<evidence type="ECO:0000313" key="2">
    <source>
        <dbReference type="Proteomes" id="UP000800036"/>
    </source>
</evidence>
<sequence length="147" mass="15572">MSPNTPATLPPNVTIFSPKSKDAATSLLHARLFTRLSASTSTTPSQLSSALTSHAQVNETFCLTHGNAILIFDGGLEGAELEDAHHEHFRAVCLTLKDADIGLDVAKCVHDAGDALQSGFQLDALKDGAVLVIDLMQAEDDEDDNDS</sequence>
<dbReference type="AlphaFoldDB" id="A0A6A5V887"/>
<accession>A0A6A5V887</accession>
<feature type="non-terminal residue" evidence="1">
    <location>
        <position position="147"/>
    </location>
</feature>
<reference evidence="1" key="1">
    <citation type="journal article" date="2020" name="Stud. Mycol.">
        <title>101 Dothideomycetes genomes: a test case for predicting lifestyles and emergence of pathogens.</title>
        <authorList>
            <person name="Haridas S."/>
            <person name="Albert R."/>
            <person name="Binder M."/>
            <person name="Bloem J."/>
            <person name="Labutti K."/>
            <person name="Salamov A."/>
            <person name="Andreopoulos B."/>
            <person name="Baker S."/>
            <person name="Barry K."/>
            <person name="Bills G."/>
            <person name="Bluhm B."/>
            <person name="Cannon C."/>
            <person name="Castanera R."/>
            <person name="Culley D."/>
            <person name="Daum C."/>
            <person name="Ezra D."/>
            <person name="Gonzalez J."/>
            <person name="Henrissat B."/>
            <person name="Kuo A."/>
            <person name="Liang C."/>
            <person name="Lipzen A."/>
            <person name="Lutzoni F."/>
            <person name="Magnuson J."/>
            <person name="Mondo S."/>
            <person name="Nolan M."/>
            <person name="Ohm R."/>
            <person name="Pangilinan J."/>
            <person name="Park H.-J."/>
            <person name="Ramirez L."/>
            <person name="Alfaro M."/>
            <person name="Sun H."/>
            <person name="Tritt A."/>
            <person name="Yoshinaga Y."/>
            <person name="Zwiers L.-H."/>
            <person name="Turgeon B."/>
            <person name="Goodwin S."/>
            <person name="Spatafora J."/>
            <person name="Crous P."/>
            <person name="Grigoriev I."/>
        </authorList>
    </citation>
    <scope>NUCLEOTIDE SEQUENCE</scope>
    <source>
        <strain evidence="1">CBS 107.79</strain>
    </source>
</reference>
<protein>
    <submittedName>
        <fullName evidence="1">Uncharacterized protein</fullName>
    </submittedName>
</protein>
<dbReference type="EMBL" id="ML976681">
    <property type="protein sequence ID" value="KAF1973324.1"/>
    <property type="molecule type" value="Genomic_DNA"/>
</dbReference>
<organism evidence="1 2">
    <name type="scientific">Bimuria novae-zelandiae CBS 107.79</name>
    <dbReference type="NCBI Taxonomy" id="1447943"/>
    <lineage>
        <taxon>Eukaryota</taxon>
        <taxon>Fungi</taxon>
        <taxon>Dikarya</taxon>
        <taxon>Ascomycota</taxon>
        <taxon>Pezizomycotina</taxon>
        <taxon>Dothideomycetes</taxon>
        <taxon>Pleosporomycetidae</taxon>
        <taxon>Pleosporales</taxon>
        <taxon>Massarineae</taxon>
        <taxon>Didymosphaeriaceae</taxon>
        <taxon>Bimuria</taxon>
    </lineage>
</organism>
<dbReference type="OrthoDB" id="5280080at2759"/>
<evidence type="ECO:0000313" key="1">
    <source>
        <dbReference type="EMBL" id="KAF1973324.1"/>
    </source>
</evidence>
<proteinExistence type="predicted"/>
<gene>
    <name evidence="1" type="ORF">BU23DRAFT_506875</name>
</gene>
<name>A0A6A5V887_9PLEO</name>
<dbReference type="Proteomes" id="UP000800036">
    <property type="component" value="Unassembled WGS sequence"/>
</dbReference>